<dbReference type="Gene3D" id="3.90.1010.10">
    <property type="match status" value="1"/>
</dbReference>
<feature type="domain" description="NIF system FeS cluster assembly NifU N-terminal" evidence="1">
    <location>
        <begin position="9"/>
        <end position="130"/>
    </location>
</feature>
<gene>
    <name evidence="2" type="ORF">METZ01_LOCUS438326</name>
</gene>
<dbReference type="GO" id="GO:0016226">
    <property type="term" value="P:iron-sulfur cluster assembly"/>
    <property type="evidence" value="ECO:0007669"/>
    <property type="project" value="InterPro"/>
</dbReference>
<dbReference type="NCBIfam" id="TIGR01994">
    <property type="entry name" value="SUF_scaf_2"/>
    <property type="match status" value="1"/>
</dbReference>
<accession>A0A382YQD2</accession>
<dbReference type="InterPro" id="IPR002871">
    <property type="entry name" value="NIF_FeS_clus_asmbl_NifU_N"/>
</dbReference>
<dbReference type="SUPFAM" id="SSF82649">
    <property type="entry name" value="SufE/NifU"/>
    <property type="match status" value="1"/>
</dbReference>
<dbReference type="GO" id="GO:0005506">
    <property type="term" value="F:iron ion binding"/>
    <property type="evidence" value="ECO:0007669"/>
    <property type="project" value="InterPro"/>
</dbReference>
<dbReference type="CDD" id="cd06664">
    <property type="entry name" value="IscU_like"/>
    <property type="match status" value="1"/>
</dbReference>
<proteinExistence type="predicted"/>
<dbReference type="Pfam" id="PF01592">
    <property type="entry name" value="NifU_N"/>
    <property type="match status" value="1"/>
</dbReference>
<dbReference type="PANTHER" id="PTHR10093">
    <property type="entry name" value="IRON-SULFUR CLUSTER ASSEMBLY ENZYME NIFU HOMOLOG"/>
    <property type="match status" value="1"/>
</dbReference>
<dbReference type="GO" id="GO:0051536">
    <property type="term" value="F:iron-sulfur cluster binding"/>
    <property type="evidence" value="ECO:0007669"/>
    <property type="project" value="InterPro"/>
</dbReference>
<name>A0A382YQD2_9ZZZZ</name>
<evidence type="ECO:0000313" key="2">
    <source>
        <dbReference type="EMBL" id="SVD85472.1"/>
    </source>
</evidence>
<sequence>MVSDELNEMYEEIVMDHYHNPRNTEFLSKPDYEVEKNNPFCGDEIKLQISLDQNQKIVVSVTGRGCAISQASGSLMAEKINLLPYKELQSNVDLFRKLIRDEMLSEEELDLLGDVSALSGVRKFPVRIKCAMLSWVALEEIIKKNN</sequence>
<organism evidence="2">
    <name type="scientific">marine metagenome</name>
    <dbReference type="NCBI Taxonomy" id="408172"/>
    <lineage>
        <taxon>unclassified sequences</taxon>
        <taxon>metagenomes</taxon>
        <taxon>ecological metagenomes</taxon>
    </lineage>
</organism>
<reference evidence="2" key="1">
    <citation type="submission" date="2018-05" db="EMBL/GenBank/DDBJ databases">
        <authorList>
            <person name="Lanie J.A."/>
            <person name="Ng W.-L."/>
            <person name="Kazmierczak K.M."/>
            <person name="Andrzejewski T.M."/>
            <person name="Davidsen T.M."/>
            <person name="Wayne K.J."/>
            <person name="Tettelin H."/>
            <person name="Glass J.I."/>
            <person name="Rusch D."/>
            <person name="Podicherti R."/>
            <person name="Tsui H.-C.T."/>
            <person name="Winkler M.E."/>
        </authorList>
    </citation>
    <scope>NUCLEOTIDE SEQUENCE</scope>
</reference>
<dbReference type="EMBL" id="UINC01177695">
    <property type="protein sequence ID" value="SVD85472.1"/>
    <property type="molecule type" value="Genomic_DNA"/>
</dbReference>
<protein>
    <recommendedName>
        <fullName evidence="1">NIF system FeS cluster assembly NifU N-terminal domain-containing protein</fullName>
    </recommendedName>
</protein>
<dbReference type="AlphaFoldDB" id="A0A382YQD2"/>
<evidence type="ECO:0000259" key="1">
    <source>
        <dbReference type="Pfam" id="PF01592"/>
    </source>
</evidence>